<comment type="caution">
    <text evidence="1">The sequence shown here is derived from an EMBL/GenBank/DDBJ whole genome shotgun (WGS) entry which is preliminary data.</text>
</comment>
<dbReference type="Proteomes" id="UP000253759">
    <property type="component" value="Unassembled WGS sequence"/>
</dbReference>
<organism evidence="1 2">
    <name type="scientific">Pelagibacterium lacus</name>
    <dbReference type="NCBI Taxonomy" id="2282655"/>
    <lineage>
        <taxon>Bacteria</taxon>
        <taxon>Pseudomonadati</taxon>
        <taxon>Pseudomonadota</taxon>
        <taxon>Alphaproteobacteria</taxon>
        <taxon>Hyphomicrobiales</taxon>
        <taxon>Devosiaceae</taxon>
        <taxon>Pelagibacterium</taxon>
    </lineage>
</organism>
<reference evidence="2" key="1">
    <citation type="submission" date="2018-07" db="EMBL/GenBank/DDBJ databases">
        <authorList>
            <person name="Liu B.-T."/>
            <person name="Du Z."/>
        </authorList>
    </citation>
    <scope>NUCLEOTIDE SEQUENCE [LARGE SCALE GENOMIC DNA]</scope>
    <source>
        <strain evidence="2">XYN52</strain>
    </source>
</reference>
<dbReference type="RefSeq" id="WP_114645051.1">
    <property type="nucleotide sequence ID" value="NZ_QQNH01000004.1"/>
</dbReference>
<evidence type="ECO:0000313" key="1">
    <source>
        <dbReference type="EMBL" id="RDE09891.1"/>
    </source>
</evidence>
<gene>
    <name evidence="1" type="ORF">DVH29_04995</name>
</gene>
<dbReference type="AlphaFoldDB" id="A0A369WCQ6"/>
<dbReference type="EMBL" id="QQNH01000004">
    <property type="protein sequence ID" value="RDE09891.1"/>
    <property type="molecule type" value="Genomic_DNA"/>
</dbReference>
<keyword evidence="2" id="KW-1185">Reference proteome</keyword>
<protein>
    <submittedName>
        <fullName evidence="1">Uncharacterized protein</fullName>
    </submittedName>
</protein>
<evidence type="ECO:0000313" key="2">
    <source>
        <dbReference type="Proteomes" id="UP000253759"/>
    </source>
</evidence>
<sequence>MTEPQKHPLMIEMESTHQDVLTLHPLLALLHEQEGSGEDPIMLIAELLAKIEARLATIEGALSISSSEPVKL</sequence>
<accession>A0A369WCQ6</accession>
<name>A0A369WCQ6_9HYPH</name>
<proteinExistence type="predicted"/>